<name>A0A506VEK4_9GAMM</name>
<evidence type="ECO:0008006" key="4">
    <source>
        <dbReference type="Google" id="ProtNLM"/>
    </source>
</evidence>
<dbReference type="OrthoDB" id="6466734at2"/>
<evidence type="ECO:0000313" key="2">
    <source>
        <dbReference type="EMBL" id="TPW44491.1"/>
    </source>
</evidence>
<reference evidence="2 3" key="1">
    <citation type="submission" date="2019-06" db="EMBL/GenBank/DDBJ databases">
        <authorList>
            <person name="Yang Y."/>
        </authorList>
    </citation>
    <scope>NUCLEOTIDE SEQUENCE [LARGE SCALE GENOMIC DNA]</scope>
    <source>
        <strain evidence="2 3">BIT-26</strain>
    </source>
</reference>
<keyword evidence="3" id="KW-1185">Reference proteome</keyword>
<accession>A0A506VEK4</accession>
<comment type="caution">
    <text evidence="2">The sequence shown here is derived from an EMBL/GenBank/DDBJ whole genome shotgun (WGS) entry which is preliminary data.</text>
</comment>
<organism evidence="2 3">
    <name type="scientific">Mixta tenebrionis</name>
    <dbReference type="NCBI Taxonomy" id="2562439"/>
    <lineage>
        <taxon>Bacteria</taxon>
        <taxon>Pseudomonadati</taxon>
        <taxon>Pseudomonadota</taxon>
        <taxon>Gammaproteobacteria</taxon>
        <taxon>Enterobacterales</taxon>
        <taxon>Erwiniaceae</taxon>
        <taxon>Mixta</taxon>
    </lineage>
</organism>
<evidence type="ECO:0000256" key="1">
    <source>
        <dbReference type="SAM" id="SignalP"/>
    </source>
</evidence>
<feature type="signal peptide" evidence="1">
    <location>
        <begin position="1"/>
        <end position="27"/>
    </location>
</feature>
<dbReference type="Proteomes" id="UP000319523">
    <property type="component" value="Unassembled WGS sequence"/>
</dbReference>
<feature type="chain" id="PRO_5021236424" description="Sel1 repeat family protein" evidence="1">
    <location>
        <begin position="28"/>
        <end position="219"/>
    </location>
</feature>
<proteinExistence type="predicted"/>
<sequence length="219" mass="24553">MMKLNYRFPLLFCICGLLFSASAPARANSGLPAVETVLQKGFPARQHDLEKLTTALFDEYSRQKNVASLVFYAYGALQLAHHYDRVNDIVKAAEYAKLGFFYLDEAVDLHESDTRVRYLRARLDAWLPAKLGRCAIVLHDTAELLAANKAALNELTPGISYMRYRALYHCGEQQQAAALLAQITARYPDLPWLALENNVAPQWEAREVAQIILPLVNGG</sequence>
<keyword evidence="1" id="KW-0732">Signal</keyword>
<protein>
    <recommendedName>
        <fullName evidence="4">Sel1 repeat family protein</fullName>
    </recommendedName>
</protein>
<dbReference type="EMBL" id="VHQI01000001">
    <property type="protein sequence ID" value="TPW44491.1"/>
    <property type="molecule type" value="Genomic_DNA"/>
</dbReference>
<evidence type="ECO:0000313" key="3">
    <source>
        <dbReference type="Proteomes" id="UP000319523"/>
    </source>
</evidence>
<dbReference type="AlphaFoldDB" id="A0A506VEK4"/>
<gene>
    <name evidence="2" type="ORF">FKM52_01920</name>
</gene>
<dbReference type="RefSeq" id="WP_141174504.1">
    <property type="nucleotide sequence ID" value="NZ_JBHUFX010000013.1"/>
</dbReference>